<evidence type="ECO:0000313" key="2">
    <source>
        <dbReference type="Proteomes" id="UP001524569"/>
    </source>
</evidence>
<proteinExistence type="predicted"/>
<gene>
    <name evidence="1" type="ORF">NP603_08820</name>
</gene>
<evidence type="ECO:0000313" key="1">
    <source>
        <dbReference type="EMBL" id="MCQ8181209.1"/>
    </source>
</evidence>
<sequence>MAPKIQLPFHLPQPMTRSRYRVLQNSSPHFLTATINHWLPLFTRPATVNIVLDSWRFLQLVGWVEATPKPIKIKATRPNPIDGFR</sequence>
<accession>A0ABT1UG53</accession>
<dbReference type="Proteomes" id="UP001524569">
    <property type="component" value="Unassembled WGS sequence"/>
</dbReference>
<dbReference type="EMBL" id="JANIBM010000007">
    <property type="protein sequence ID" value="MCQ8181209.1"/>
    <property type="molecule type" value="Genomic_DNA"/>
</dbReference>
<keyword evidence="2" id="KW-1185">Reference proteome</keyword>
<reference evidence="1 2" key="1">
    <citation type="submission" date="2022-07" db="EMBL/GenBank/DDBJ databases">
        <title>Methylomonas rivi sp. nov., Methylomonas rosea sp. nov., Methylomonas aureus sp. nov. and Methylomonas subterranea sp. nov., four novel methanotrophs isolated from a freshwater creek and the deep terrestrial subsurface.</title>
        <authorList>
            <person name="Abin C."/>
            <person name="Sankaranarayanan K."/>
            <person name="Garner C."/>
            <person name="Sindelar R."/>
            <person name="Kotary K."/>
            <person name="Garner R."/>
            <person name="Barclay S."/>
            <person name="Lawson P."/>
            <person name="Krumholz L."/>
        </authorList>
    </citation>
    <scope>NUCLEOTIDE SEQUENCE [LARGE SCALE GENOMIC DNA]</scope>
    <source>
        <strain evidence="1 2">SURF-1</strain>
    </source>
</reference>
<organism evidence="1 2">
    <name type="scientific">Methylomonas aurea</name>
    <dbReference type="NCBI Taxonomy" id="2952224"/>
    <lineage>
        <taxon>Bacteria</taxon>
        <taxon>Pseudomonadati</taxon>
        <taxon>Pseudomonadota</taxon>
        <taxon>Gammaproteobacteria</taxon>
        <taxon>Methylococcales</taxon>
        <taxon>Methylococcaceae</taxon>
        <taxon>Methylomonas</taxon>
    </lineage>
</organism>
<name>A0ABT1UG53_9GAMM</name>
<protein>
    <submittedName>
        <fullName evidence="1">Uncharacterized protein</fullName>
    </submittedName>
</protein>
<comment type="caution">
    <text evidence="1">The sequence shown here is derived from an EMBL/GenBank/DDBJ whole genome shotgun (WGS) entry which is preliminary data.</text>
</comment>